<evidence type="ECO:0000313" key="3">
    <source>
        <dbReference type="Proteomes" id="UP001417504"/>
    </source>
</evidence>
<feature type="region of interest" description="Disordered" evidence="1">
    <location>
        <begin position="85"/>
        <end position="141"/>
    </location>
</feature>
<name>A0AAP0K4H6_9MAGN</name>
<keyword evidence="3" id="KW-1185">Reference proteome</keyword>
<comment type="caution">
    <text evidence="2">The sequence shown here is derived from an EMBL/GenBank/DDBJ whole genome shotgun (WGS) entry which is preliminary data.</text>
</comment>
<evidence type="ECO:0000313" key="2">
    <source>
        <dbReference type="EMBL" id="KAK9145753.1"/>
    </source>
</evidence>
<gene>
    <name evidence="2" type="ORF">Sjap_005656</name>
</gene>
<feature type="compositionally biased region" description="Polar residues" evidence="1">
    <location>
        <begin position="43"/>
        <end position="56"/>
    </location>
</feature>
<proteinExistence type="predicted"/>
<feature type="compositionally biased region" description="Basic and acidic residues" evidence="1">
    <location>
        <begin position="33"/>
        <end position="42"/>
    </location>
</feature>
<accession>A0AAP0K4H6</accession>
<feature type="region of interest" description="Disordered" evidence="1">
    <location>
        <begin position="30"/>
        <end position="70"/>
    </location>
</feature>
<feature type="compositionally biased region" description="Basic residues" evidence="1">
    <location>
        <begin position="58"/>
        <end position="70"/>
    </location>
</feature>
<dbReference type="AlphaFoldDB" id="A0AAP0K4H6"/>
<protein>
    <submittedName>
        <fullName evidence="2">Uncharacterized protein</fullName>
    </submittedName>
</protein>
<dbReference type="Proteomes" id="UP001417504">
    <property type="component" value="Unassembled WGS sequence"/>
</dbReference>
<dbReference type="EMBL" id="JBBNAE010000002">
    <property type="protein sequence ID" value="KAK9145753.1"/>
    <property type="molecule type" value="Genomic_DNA"/>
</dbReference>
<reference evidence="2 3" key="1">
    <citation type="submission" date="2024-01" db="EMBL/GenBank/DDBJ databases">
        <title>Genome assemblies of Stephania.</title>
        <authorList>
            <person name="Yang L."/>
        </authorList>
    </citation>
    <scope>NUCLEOTIDE SEQUENCE [LARGE SCALE GENOMIC DNA]</scope>
    <source>
        <strain evidence="2">QJT</strain>
        <tissue evidence="2">Leaf</tissue>
    </source>
</reference>
<sequence length="141" mass="15467">MASTFKMADDVLMHLMGKAFASFATTTLGGNESARKSEHDSHAMQSQSHTNANEFSSSKRREHGKLQHKRIKQFSIVGLVKRSVTSQSCRRGSSDDVSGDVTGAAGLAGGRRGSQDDLRNWGRHRRFGYASPNKQRRFGPA</sequence>
<evidence type="ECO:0000256" key="1">
    <source>
        <dbReference type="SAM" id="MobiDB-lite"/>
    </source>
</evidence>
<organism evidence="2 3">
    <name type="scientific">Stephania japonica</name>
    <dbReference type="NCBI Taxonomy" id="461633"/>
    <lineage>
        <taxon>Eukaryota</taxon>
        <taxon>Viridiplantae</taxon>
        <taxon>Streptophyta</taxon>
        <taxon>Embryophyta</taxon>
        <taxon>Tracheophyta</taxon>
        <taxon>Spermatophyta</taxon>
        <taxon>Magnoliopsida</taxon>
        <taxon>Ranunculales</taxon>
        <taxon>Menispermaceae</taxon>
        <taxon>Menispermoideae</taxon>
        <taxon>Cissampelideae</taxon>
        <taxon>Stephania</taxon>
    </lineage>
</organism>